<evidence type="ECO:0000256" key="2">
    <source>
        <dbReference type="SAM" id="MobiDB-lite"/>
    </source>
</evidence>
<evidence type="ECO:0000313" key="4">
    <source>
        <dbReference type="EMBL" id="CAI9101013.1"/>
    </source>
</evidence>
<evidence type="ECO:0000256" key="1">
    <source>
        <dbReference type="ARBA" id="ARBA00022737"/>
    </source>
</evidence>
<dbReference type="EMBL" id="OX459120">
    <property type="protein sequence ID" value="CAI9101013.1"/>
    <property type="molecule type" value="Genomic_DNA"/>
</dbReference>
<evidence type="ECO:0000259" key="3">
    <source>
        <dbReference type="Pfam" id="PF03107"/>
    </source>
</evidence>
<name>A0AAV1D0J5_OLDCO</name>
<dbReference type="SUPFAM" id="SSF57889">
    <property type="entry name" value="Cysteine-rich domain"/>
    <property type="match status" value="1"/>
</dbReference>
<protein>
    <submittedName>
        <fullName evidence="4">OLC1v1038229C1</fullName>
    </submittedName>
</protein>
<dbReference type="Proteomes" id="UP001161247">
    <property type="component" value="Chromosome 3"/>
</dbReference>
<feature type="domain" description="DC1" evidence="3">
    <location>
        <begin position="6"/>
        <end position="52"/>
    </location>
</feature>
<dbReference type="InterPro" id="IPR046349">
    <property type="entry name" value="C1-like_sf"/>
</dbReference>
<dbReference type="InterPro" id="IPR004146">
    <property type="entry name" value="DC1"/>
</dbReference>
<feature type="region of interest" description="Disordered" evidence="2">
    <location>
        <begin position="183"/>
        <end position="209"/>
    </location>
</feature>
<reference evidence="4" key="1">
    <citation type="submission" date="2023-03" db="EMBL/GenBank/DDBJ databases">
        <authorList>
            <person name="Julca I."/>
        </authorList>
    </citation>
    <scope>NUCLEOTIDE SEQUENCE</scope>
</reference>
<dbReference type="PANTHER" id="PTHR46288">
    <property type="entry name" value="PHORBOL-ESTER/DAG-TYPE DOMAIN-CONTAINING PROTEIN"/>
    <property type="match status" value="1"/>
</dbReference>
<feature type="domain" description="DC1" evidence="3">
    <location>
        <begin position="62"/>
        <end position="110"/>
    </location>
</feature>
<accession>A0AAV1D0J5</accession>
<keyword evidence="5" id="KW-1185">Reference proteome</keyword>
<feature type="domain" description="DC1" evidence="3">
    <location>
        <begin position="119"/>
        <end position="172"/>
    </location>
</feature>
<organism evidence="4 5">
    <name type="scientific">Oldenlandia corymbosa var. corymbosa</name>
    <dbReference type="NCBI Taxonomy" id="529605"/>
    <lineage>
        <taxon>Eukaryota</taxon>
        <taxon>Viridiplantae</taxon>
        <taxon>Streptophyta</taxon>
        <taxon>Embryophyta</taxon>
        <taxon>Tracheophyta</taxon>
        <taxon>Spermatophyta</taxon>
        <taxon>Magnoliopsida</taxon>
        <taxon>eudicotyledons</taxon>
        <taxon>Gunneridae</taxon>
        <taxon>Pentapetalae</taxon>
        <taxon>asterids</taxon>
        <taxon>lamiids</taxon>
        <taxon>Gentianales</taxon>
        <taxon>Rubiaceae</taxon>
        <taxon>Rubioideae</taxon>
        <taxon>Spermacoceae</taxon>
        <taxon>Hedyotis-Oldenlandia complex</taxon>
        <taxon>Oldenlandia</taxon>
    </lineage>
</organism>
<dbReference type="AlphaFoldDB" id="A0AAV1D0J5"/>
<dbReference type="PANTHER" id="PTHR46288:SF68">
    <property type="entry name" value="DC1 DOMAIN-CONTAINING PROTEIN"/>
    <property type="match status" value="1"/>
</dbReference>
<sequence length="241" mass="26735">MEYKHFSHPHNLNIFKVQQGQQFPCHGCQSLCQTDSNIYACWSCSFFLHEHCGNATRYLHHPSHSLHPLILIPSPTYCSGAFVCNACGNTGSSFGYCCALCEIDLHVNCALLPTKITHKSHQHDLKINFREADGQKGSPEFCKICSKAMGSKKNWSYCCVENGCDFRVHPGCGTTQVNLGWYQGMDPEDDKAPRTSETQTAPSPAPAKSDPVAELLDLQLQMQMAQQFAQLMSSFNPASLV</sequence>
<proteinExistence type="predicted"/>
<evidence type="ECO:0000313" key="5">
    <source>
        <dbReference type="Proteomes" id="UP001161247"/>
    </source>
</evidence>
<dbReference type="Pfam" id="PF03107">
    <property type="entry name" value="C1_2"/>
    <property type="match status" value="3"/>
</dbReference>
<gene>
    <name evidence="4" type="ORF">OLC1_LOCUS10701</name>
</gene>
<keyword evidence="1" id="KW-0677">Repeat</keyword>